<organism evidence="2 3">
    <name type="scientific">Terricaulis silvestris</name>
    <dbReference type="NCBI Taxonomy" id="2686094"/>
    <lineage>
        <taxon>Bacteria</taxon>
        <taxon>Pseudomonadati</taxon>
        <taxon>Pseudomonadota</taxon>
        <taxon>Alphaproteobacteria</taxon>
        <taxon>Caulobacterales</taxon>
        <taxon>Caulobacteraceae</taxon>
        <taxon>Terricaulis</taxon>
    </lineage>
</organism>
<keyword evidence="1" id="KW-0472">Membrane</keyword>
<reference evidence="3" key="1">
    <citation type="submission" date="2019-12" db="EMBL/GenBank/DDBJ databases">
        <title>Complete genome of Terracaulis silvestris 0127_4.</title>
        <authorList>
            <person name="Vieira S."/>
            <person name="Riedel T."/>
            <person name="Sproer C."/>
            <person name="Pascual J."/>
            <person name="Boedeker C."/>
            <person name="Overmann J."/>
        </authorList>
    </citation>
    <scope>NUCLEOTIDE SEQUENCE [LARGE SCALE GENOMIC DNA]</scope>
    <source>
        <strain evidence="3">0127_4</strain>
    </source>
</reference>
<dbReference type="KEGG" id="tsv:DSM104635_02571"/>
<proteinExistence type="predicted"/>
<keyword evidence="1" id="KW-0812">Transmembrane</keyword>
<evidence type="ECO:0000313" key="2">
    <source>
        <dbReference type="EMBL" id="QGZ95720.1"/>
    </source>
</evidence>
<gene>
    <name evidence="2" type="ORF">DSM104635_02571</name>
</gene>
<dbReference type="Proteomes" id="UP000431269">
    <property type="component" value="Chromosome"/>
</dbReference>
<dbReference type="AlphaFoldDB" id="A0A6I6MKF2"/>
<accession>A0A6I6MKF2</accession>
<name>A0A6I6MKF2_9CAUL</name>
<feature type="transmembrane region" description="Helical" evidence="1">
    <location>
        <begin position="12"/>
        <end position="33"/>
    </location>
</feature>
<dbReference type="RefSeq" id="WP_158766559.1">
    <property type="nucleotide sequence ID" value="NZ_CP047045.1"/>
</dbReference>
<keyword evidence="1" id="KW-1133">Transmembrane helix</keyword>
<evidence type="ECO:0000313" key="3">
    <source>
        <dbReference type="Proteomes" id="UP000431269"/>
    </source>
</evidence>
<dbReference type="EMBL" id="CP047045">
    <property type="protein sequence ID" value="QGZ95720.1"/>
    <property type="molecule type" value="Genomic_DNA"/>
</dbReference>
<keyword evidence="3" id="KW-1185">Reference proteome</keyword>
<sequence length="167" mass="17857">MLDDRPILKDRLMAFGTFSGIAVAAVAGFEMVIGGGMDFLMPGQEIRAVAPSSYVRVVDTPWADQTRLVPLSSNEYMFAGEAPVAEERLAGARDDADAPRGSYPEVSEDDLYADIDALYQRQGADALAVEDIDANSGADEEEPYVLYVDEKKAEGAATGVGESASPW</sequence>
<evidence type="ECO:0000256" key="1">
    <source>
        <dbReference type="SAM" id="Phobius"/>
    </source>
</evidence>
<protein>
    <submittedName>
        <fullName evidence="2">Uncharacterized protein</fullName>
    </submittedName>
</protein>